<evidence type="ECO:0000256" key="3">
    <source>
        <dbReference type="SAM" id="Phobius"/>
    </source>
</evidence>
<organism evidence="4 5">
    <name type="scientific">Georgenia faecalis</name>
    <dbReference type="NCBI Taxonomy" id="2483799"/>
    <lineage>
        <taxon>Bacteria</taxon>
        <taxon>Bacillati</taxon>
        <taxon>Actinomycetota</taxon>
        <taxon>Actinomycetes</taxon>
        <taxon>Micrococcales</taxon>
        <taxon>Bogoriellaceae</taxon>
        <taxon>Georgenia</taxon>
    </lineage>
</organism>
<dbReference type="Pfam" id="PF05949">
    <property type="entry name" value="DUF881"/>
    <property type="match status" value="1"/>
</dbReference>
<keyword evidence="3" id="KW-1133">Transmembrane helix</keyword>
<comment type="similarity">
    <text evidence="1">Belongs to the UPF0749 family.</text>
</comment>
<comment type="caution">
    <text evidence="4">The sequence shown here is derived from an EMBL/GenBank/DDBJ whole genome shotgun (WGS) entry which is preliminary data.</text>
</comment>
<sequence>MSTAPGGTHRARERLKDLFLHPRRSWVHVLIVLLCVGVGFALVAQVRQTQGDTLSTMREDDLVRLLDELTERNNELAREGTELRRELAELESGSSSRAAAKAAAEAQAQVEGILAGTLPVEGPGVVLRISDPGAEVPAATLVTVLEELRNAGAEAVELSGQRMTASSWITVGDDGVVVSGTLVQPPYVWRAIGDPQTLAVALDIPGGALASIRTAGGTAALEQLERVEITATRTLEEPEHAVPADVP</sequence>
<protein>
    <submittedName>
        <fullName evidence="4">DUF881 domain-containing protein</fullName>
    </submittedName>
</protein>
<proteinExistence type="inferred from homology"/>
<evidence type="ECO:0000256" key="2">
    <source>
        <dbReference type="SAM" id="Coils"/>
    </source>
</evidence>
<dbReference type="PANTHER" id="PTHR37313:SF2">
    <property type="entry name" value="UPF0749 PROTEIN YLXX"/>
    <property type="match status" value="1"/>
</dbReference>
<dbReference type="InterPro" id="IPR010273">
    <property type="entry name" value="DUF881"/>
</dbReference>
<keyword evidence="3" id="KW-0472">Membrane</keyword>
<dbReference type="EMBL" id="JBHSGF010000004">
    <property type="protein sequence ID" value="MFC4555078.1"/>
    <property type="molecule type" value="Genomic_DNA"/>
</dbReference>
<accession>A0ABV9D9Z5</accession>
<name>A0ABV9D9Z5_9MICO</name>
<evidence type="ECO:0000313" key="4">
    <source>
        <dbReference type="EMBL" id="MFC4555078.1"/>
    </source>
</evidence>
<evidence type="ECO:0000313" key="5">
    <source>
        <dbReference type="Proteomes" id="UP001595955"/>
    </source>
</evidence>
<evidence type="ECO:0000256" key="1">
    <source>
        <dbReference type="ARBA" id="ARBA00009108"/>
    </source>
</evidence>
<keyword evidence="5" id="KW-1185">Reference proteome</keyword>
<dbReference type="Proteomes" id="UP001595955">
    <property type="component" value="Unassembled WGS sequence"/>
</dbReference>
<keyword evidence="3" id="KW-0812">Transmembrane</keyword>
<gene>
    <name evidence="4" type="ORF">ACFO3F_07440</name>
</gene>
<keyword evidence="2" id="KW-0175">Coiled coil</keyword>
<feature type="coiled-coil region" evidence="2">
    <location>
        <begin position="59"/>
        <end position="93"/>
    </location>
</feature>
<reference evidence="5" key="1">
    <citation type="journal article" date="2019" name="Int. J. Syst. Evol. Microbiol.">
        <title>The Global Catalogue of Microorganisms (GCM) 10K type strain sequencing project: providing services to taxonomists for standard genome sequencing and annotation.</title>
        <authorList>
            <consortium name="The Broad Institute Genomics Platform"/>
            <consortium name="The Broad Institute Genome Sequencing Center for Infectious Disease"/>
            <person name="Wu L."/>
            <person name="Ma J."/>
        </authorList>
    </citation>
    <scope>NUCLEOTIDE SEQUENCE [LARGE SCALE GENOMIC DNA]</scope>
    <source>
        <strain evidence="5">JCM 3369</strain>
    </source>
</reference>
<feature type="transmembrane region" description="Helical" evidence="3">
    <location>
        <begin position="25"/>
        <end position="44"/>
    </location>
</feature>
<dbReference type="RefSeq" id="WP_122824071.1">
    <property type="nucleotide sequence ID" value="NZ_CP033325.1"/>
</dbReference>
<dbReference type="Gene3D" id="3.30.70.1880">
    <property type="entry name" value="Protein of unknown function DUF881"/>
    <property type="match status" value="1"/>
</dbReference>
<dbReference type="PANTHER" id="PTHR37313">
    <property type="entry name" value="UPF0749 PROTEIN RV1825"/>
    <property type="match status" value="1"/>
</dbReference>